<dbReference type="AlphaFoldDB" id="Q1K1Z0"/>
<feature type="signal peptide" evidence="5">
    <location>
        <begin position="1"/>
        <end position="29"/>
    </location>
</feature>
<dbReference type="PRINTS" id="PR00811">
    <property type="entry name" value="BCTERIALGSPD"/>
</dbReference>
<dbReference type="InterPro" id="IPR011514">
    <property type="entry name" value="Secretin_N_2"/>
</dbReference>
<dbReference type="NCBIfam" id="TIGR02519">
    <property type="entry name" value="pilus_MshL"/>
    <property type="match status" value="1"/>
</dbReference>
<dbReference type="Pfam" id="PF00263">
    <property type="entry name" value="Secretin"/>
    <property type="match status" value="1"/>
</dbReference>
<dbReference type="GO" id="GO:0009306">
    <property type="term" value="P:protein secretion"/>
    <property type="evidence" value="ECO:0007669"/>
    <property type="project" value="InterPro"/>
</dbReference>
<keyword evidence="3" id="KW-0998">Cell outer membrane</keyword>
<dbReference type="InterPro" id="IPR050810">
    <property type="entry name" value="Bact_Secretion_Sys_Channel"/>
</dbReference>
<feature type="region of interest" description="Disordered" evidence="4">
    <location>
        <begin position="174"/>
        <end position="207"/>
    </location>
</feature>
<gene>
    <name evidence="7" type="ORF">Dace_2744</name>
</gene>
<reference evidence="7" key="2">
    <citation type="submission" date="2006-05" db="EMBL/GenBank/DDBJ databases">
        <title>Sequencing of the draft genome and assembly of Desulfuromonas acetoxidans DSM 684.</title>
        <authorList>
            <consortium name="US DOE Joint Genome Institute (JGI-PGF)"/>
            <person name="Copeland A."/>
            <person name="Lucas S."/>
            <person name="Lapidus A."/>
            <person name="Barry K."/>
            <person name="Detter J.C."/>
            <person name="Glavina del Rio T."/>
            <person name="Hammon N."/>
            <person name="Israni S."/>
            <person name="Dalin E."/>
            <person name="Tice H."/>
            <person name="Bruce D."/>
            <person name="Pitluck S."/>
            <person name="Richardson P."/>
        </authorList>
    </citation>
    <scope>NUCLEOTIDE SEQUENCE [LARGE SCALE GENOMIC DNA]</scope>
    <source>
        <strain evidence="7">DSM 684</strain>
    </source>
</reference>
<dbReference type="OrthoDB" id="9775455at2"/>
<name>Q1K1Z0_DESA6</name>
<accession>Q1K1Z0</accession>
<dbReference type="GO" id="GO:0009297">
    <property type="term" value="P:pilus assembly"/>
    <property type="evidence" value="ECO:0007669"/>
    <property type="project" value="InterPro"/>
</dbReference>
<keyword evidence="5" id="KW-0732">Signal</keyword>
<dbReference type="InterPro" id="IPR013358">
    <property type="entry name" value="Pilus_biogenesis_MshL"/>
</dbReference>
<dbReference type="EMBL" id="AAEW02000004">
    <property type="protein sequence ID" value="EAT16649.1"/>
    <property type="molecule type" value="Genomic_DNA"/>
</dbReference>
<evidence type="ECO:0000256" key="5">
    <source>
        <dbReference type="SAM" id="SignalP"/>
    </source>
</evidence>
<keyword evidence="2" id="KW-0472">Membrane</keyword>
<reference evidence="7" key="1">
    <citation type="submission" date="2006-05" db="EMBL/GenBank/DDBJ databases">
        <title>Annotation of the draft genome assembly of Desulfuromonas acetoxidans DSM 684.</title>
        <authorList>
            <consortium name="US DOE Joint Genome Institute (JGI-ORNL)"/>
            <person name="Larimer F."/>
            <person name="Land M."/>
            <person name="Hauser L."/>
        </authorList>
    </citation>
    <scope>NUCLEOTIDE SEQUENCE [LARGE SCALE GENOMIC DNA]</scope>
    <source>
        <strain evidence="7">DSM 684</strain>
    </source>
</reference>
<dbReference type="PANTHER" id="PTHR30332">
    <property type="entry name" value="PROBABLE GENERAL SECRETION PATHWAY PROTEIN D"/>
    <property type="match status" value="1"/>
</dbReference>
<evidence type="ECO:0000313" key="8">
    <source>
        <dbReference type="Proteomes" id="UP000005695"/>
    </source>
</evidence>
<proteinExistence type="predicted"/>
<evidence type="ECO:0000256" key="2">
    <source>
        <dbReference type="ARBA" id="ARBA00023136"/>
    </source>
</evidence>
<dbReference type="PROSITE" id="PS51257">
    <property type="entry name" value="PROKAR_LIPOPROTEIN"/>
    <property type="match status" value="1"/>
</dbReference>
<organism evidence="7 8">
    <name type="scientific">Desulfuromonas acetoxidans (strain DSM 684 / 11070)</name>
    <dbReference type="NCBI Taxonomy" id="281689"/>
    <lineage>
        <taxon>Bacteria</taxon>
        <taxon>Pseudomonadati</taxon>
        <taxon>Thermodesulfobacteriota</taxon>
        <taxon>Desulfuromonadia</taxon>
        <taxon>Desulfuromonadales</taxon>
        <taxon>Desulfuromonadaceae</taxon>
        <taxon>Desulfuromonas</taxon>
    </lineage>
</organism>
<feature type="chain" id="PRO_5004192385" evidence="5">
    <location>
        <begin position="30"/>
        <end position="553"/>
    </location>
</feature>
<dbReference type="SMART" id="SM00965">
    <property type="entry name" value="STN"/>
    <property type="match status" value="1"/>
</dbReference>
<dbReference type="RefSeq" id="WP_005998722.1">
    <property type="nucleotide sequence ID" value="NZ_AAEW02000004.1"/>
</dbReference>
<evidence type="ECO:0000256" key="3">
    <source>
        <dbReference type="ARBA" id="ARBA00023237"/>
    </source>
</evidence>
<sequence length="553" mass="58843">MMRTKALIQASVTLLAAIVLLAGCSPVMTAEPATPSAALNSFPESSAQPAAAAPVPVAVQQAMMPPLVLGDLPATQPRFDVVAEQVDARAFFAGLVTDTPTNLVVHPDVQGAITLHLKNVTLQEVLSIVRDVYGFHYRTIAGGYQILPNNMQTQIFEVDYLTLKRSGHSLTRVNSGQVSAVSNDDDNGNDNDNNSSSNGTTSSSGSRITTVSESDFWTGLQQALQSLVGRENGRAVIVQPQAGLVVVRALPQELQIVTDYLNKTQVTLQRQVILEAKIIEVELNDGYQTGINWAGLIHNGNNTATIGQVGGGTYLSDGVSEIAGTNPLVNGLVTSAFGGVFSTTLQFDDFEAFIEAVKSQGDVQVLSSPRISTLNNQKAVIKVGTDEFFVTDISSDTVTGTTTTTTPDITLTPFFSGIALDVTPQISGQGRVTLHVHPTVSEVVDQTKVITVAGQAQSLPLAFSSVRESDTIVEARSGQVVVIGGLMKNSDTREGAGVPLLGDIPGLGHLFRHQKNSTSKSELIILLKPLVVERDTDWNNDIEAARQRMNSLF</sequence>
<keyword evidence="8" id="KW-1185">Reference proteome</keyword>
<feature type="domain" description="Secretin/TonB short N-terminal" evidence="6">
    <location>
        <begin position="101"/>
        <end position="149"/>
    </location>
</feature>
<keyword evidence="1" id="KW-0813">Transport</keyword>
<feature type="compositionally biased region" description="Low complexity" evidence="4">
    <location>
        <begin position="190"/>
        <end position="206"/>
    </location>
</feature>
<dbReference type="Gene3D" id="3.30.1370.130">
    <property type="match status" value="1"/>
</dbReference>
<dbReference type="InterPro" id="IPR004846">
    <property type="entry name" value="T2SS/T3SS_dom"/>
</dbReference>
<evidence type="ECO:0000259" key="6">
    <source>
        <dbReference type="SMART" id="SM00965"/>
    </source>
</evidence>
<dbReference type="GO" id="GO:0019867">
    <property type="term" value="C:outer membrane"/>
    <property type="evidence" value="ECO:0007669"/>
    <property type="project" value="InterPro"/>
</dbReference>
<dbReference type="Pfam" id="PF07655">
    <property type="entry name" value="Secretin_N_2"/>
    <property type="match status" value="1"/>
</dbReference>
<evidence type="ECO:0000256" key="1">
    <source>
        <dbReference type="ARBA" id="ARBA00022448"/>
    </source>
</evidence>
<dbReference type="InterPro" id="IPR001775">
    <property type="entry name" value="GspD/PilQ"/>
</dbReference>
<evidence type="ECO:0000256" key="4">
    <source>
        <dbReference type="SAM" id="MobiDB-lite"/>
    </source>
</evidence>
<protein>
    <submittedName>
        <fullName evidence="7">Type II and III secretion system protein</fullName>
    </submittedName>
</protein>
<dbReference type="GO" id="GO:0015627">
    <property type="term" value="C:type II protein secretion system complex"/>
    <property type="evidence" value="ECO:0007669"/>
    <property type="project" value="TreeGrafter"/>
</dbReference>
<dbReference type="InterPro" id="IPR011662">
    <property type="entry name" value="Secretin/TonB_short_N"/>
</dbReference>
<evidence type="ECO:0000313" key="7">
    <source>
        <dbReference type="EMBL" id="EAT16649.1"/>
    </source>
</evidence>
<comment type="caution">
    <text evidence="7">The sequence shown here is derived from an EMBL/GenBank/DDBJ whole genome shotgun (WGS) entry which is preliminary data.</text>
</comment>
<dbReference type="Proteomes" id="UP000005695">
    <property type="component" value="Unassembled WGS sequence"/>
</dbReference>
<dbReference type="PANTHER" id="PTHR30332:SF17">
    <property type="entry name" value="TYPE IV PILIATION SYSTEM PROTEIN DR_0774-RELATED"/>
    <property type="match status" value="1"/>
</dbReference>